<dbReference type="STRING" id="647171.MetfoDRAFT_0416"/>
<dbReference type="EMBL" id="AGJL01000007">
    <property type="protein sequence ID" value="EHP88524.1"/>
    <property type="molecule type" value="Genomic_DNA"/>
</dbReference>
<evidence type="ECO:0000313" key="1">
    <source>
        <dbReference type="EMBL" id="EHP88524.1"/>
    </source>
</evidence>
<comment type="caution">
    <text evidence="1">The sequence shown here is derived from an EMBL/GenBank/DDBJ whole genome shotgun (WGS) entry which is preliminary data.</text>
</comment>
<reference evidence="1 2" key="1">
    <citation type="submission" date="2011-09" db="EMBL/GenBank/DDBJ databases">
        <title>The draft genome of Methanotorris formicicus Mc-S-70.</title>
        <authorList>
            <consortium name="US DOE Joint Genome Institute (JGI-PGF)"/>
            <person name="Lucas S."/>
            <person name="Han J."/>
            <person name="Lapidus A."/>
            <person name="Cheng J.-F."/>
            <person name="Goodwin L."/>
            <person name="Pitluck S."/>
            <person name="Peters L."/>
            <person name="Land M.L."/>
            <person name="Hauser L."/>
            <person name="Sieprawska-Lupa M."/>
            <person name="Takai K."/>
            <person name="Miyazaki J."/>
            <person name="Whitman W."/>
            <person name="Woyke T.J."/>
        </authorList>
    </citation>
    <scope>NUCLEOTIDE SEQUENCE [LARGE SCALE GENOMIC DNA]</scope>
    <source>
        <strain evidence="1 2">Mc-S-70</strain>
    </source>
</reference>
<sequence>MGIYGYKGDEVLLDDDKDYTIEDVINMLKNIDGDNLIKTEHFISQHNERIPELDIINDFILKKEVVGIIKQDRAKFKLIYEINERYDLIVIIGIKSENPNKISLITCFKQSSKRRVRRDEKS</sequence>
<proteinExistence type="predicted"/>
<dbReference type="Proteomes" id="UP000003706">
    <property type="component" value="Unassembled WGS sequence"/>
</dbReference>
<dbReference type="AlphaFoldDB" id="H1KX93"/>
<keyword evidence="2" id="KW-1185">Reference proteome</keyword>
<evidence type="ECO:0000313" key="2">
    <source>
        <dbReference type="Proteomes" id="UP000003706"/>
    </source>
</evidence>
<gene>
    <name evidence="1" type="ORF">MetfoDRAFT_0416</name>
</gene>
<accession>H1KX93</accession>
<organism evidence="1 2">
    <name type="scientific">Methanotorris formicicus Mc-S-70</name>
    <dbReference type="NCBI Taxonomy" id="647171"/>
    <lineage>
        <taxon>Archaea</taxon>
        <taxon>Methanobacteriati</taxon>
        <taxon>Methanobacteriota</taxon>
        <taxon>Methanomada group</taxon>
        <taxon>Methanococci</taxon>
        <taxon>Methanococcales</taxon>
        <taxon>Methanocaldococcaceae</taxon>
        <taxon>Methanotorris</taxon>
    </lineage>
</organism>
<name>H1KX93_9EURY</name>
<protein>
    <recommendedName>
        <fullName evidence="3">Phage-Barnase-EndoU-ColicinE5/D-RelE like nuclease 3 domain-containing protein</fullName>
    </recommendedName>
</protein>
<evidence type="ECO:0008006" key="3">
    <source>
        <dbReference type="Google" id="ProtNLM"/>
    </source>
</evidence>